<dbReference type="InterPro" id="IPR047574">
    <property type="entry name" value="AD"/>
</dbReference>
<reference evidence="3" key="2">
    <citation type="submission" date="2025-08" db="UniProtKB">
        <authorList>
            <consortium name="Ensembl"/>
        </authorList>
    </citation>
    <scope>IDENTIFICATION</scope>
</reference>
<dbReference type="GO" id="GO:0032797">
    <property type="term" value="C:SMN complex"/>
    <property type="evidence" value="ECO:0007669"/>
    <property type="project" value="TreeGrafter"/>
</dbReference>
<organism evidence="3 4">
    <name type="scientific">Poecilia formosa</name>
    <name type="common">Amazon molly</name>
    <name type="synonym">Limia formosa</name>
    <dbReference type="NCBI Taxonomy" id="48698"/>
    <lineage>
        <taxon>Eukaryota</taxon>
        <taxon>Metazoa</taxon>
        <taxon>Chordata</taxon>
        <taxon>Craniata</taxon>
        <taxon>Vertebrata</taxon>
        <taxon>Euteleostomi</taxon>
        <taxon>Actinopterygii</taxon>
        <taxon>Neopterygii</taxon>
        <taxon>Teleostei</taxon>
        <taxon>Neoteleostei</taxon>
        <taxon>Acanthomorphata</taxon>
        <taxon>Ovalentaria</taxon>
        <taxon>Atherinomorphae</taxon>
        <taxon>Cyprinodontiformes</taxon>
        <taxon>Poeciliidae</taxon>
        <taxon>Poeciliinae</taxon>
        <taxon>Poecilia</taxon>
    </lineage>
</organism>
<dbReference type="PANTHER" id="PTHR14710:SF2">
    <property type="entry name" value="GEM-ASSOCIATED PROTEIN 6"/>
    <property type="match status" value="1"/>
</dbReference>
<dbReference type="Proteomes" id="UP000028760">
    <property type="component" value="Unassembled WGS sequence"/>
</dbReference>
<evidence type="ECO:0000259" key="2">
    <source>
        <dbReference type="PROSITE" id="PS52001"/>
    </source>
</evidence>
<dbReference type="Pfam" id="PF06372">
    <property type="entry name" value="Gemin6"/>
    <property type="match status" value="1"/>
</dbReference>
<dbReference type="InterPro" id="IPR009422">
    <property type="entry name" value="Gemin6"/>
</dbReference>
<dbReference type="eggNOG" id="ENOG502RZTW">
    <property type="taxonomic scope" value="Eukaryota"/>
</dbReference>
<dbReference type="EMBL" id="AYCK01025619">
    <property type="status" value="NOT_ANNOTATED_CDS"/>
    <property type="molecule type" value="Genomic_DNA"/>
</dbReference>
<dbReference type="PROSITE" id="PS52001">
    <property type="entry name" value="AD"/>
    <property type="match status" value="1"/>
</dbReference>
<accession>A0A087XSR6</accession>
<dbReference type="GO" id="GO:0000245">
    <property type="term" value="P:spliceosomal complex assembly"/>
    <property type="evidence" value="ECO:0007669"/>
    <property type="project" value="InterPro"/>
</dbReference>
<dbReference type="OrthoDB" id="77463at2759"/>
<evidence type="ECO:0000313" key="3">
    <source>
        <dbReference type="Ensembl" id="ENSPFOP00000008819.1"/>
    </source>
</evidence>
<dbReference type="InterPro" id="IPR046857">
    <property type="entry name" value="Gemin6_Sm-like_dom"/>
</dbReference>
<reference evidence="4" key="1">
    <citation type="submission" date="2013-10" db="EMBL/GenBank/DDBJ databases">
        <authorList>
            <person name="Schartl M."/>
            <person name="Warren W."/>
        </authorList>
    </citation>
    <scope>NUCLEOTIDE SEQUENCE [LARGE SCALE GENOMIC DNA]</scope>
    <source>
        <strain evidence="4">female</strain>
    </source>
</reference>
<dbReference type="GeneID" id="103131945"/>
<dbReference type="AlphaFoldDB" id="A0A087XSR6"/>
<dbReference type="Gene3D" id="2.30.30.100">
    <property type="match status" value="1"/>
</dbReference>
<dbReference type="OMA" id="ERHWRRS"/>
<dbReference type="STRING" id="48698.ENSPFOP00000008819"/>
<evidence type="ECO:0000256" key="1">
    <source>
        <dbReference type="SAM" id="MobiDB-lite"/>
    </source>
</evidence>
<evidence type="ECO:0000313" key="4">
    <source>
        <dbReference type="Proteomes" id="UP000028760"/>
    </source>
</evidence>
<proteinExistence type="predicted"/>
<feature type="region of interest" description="Disordered" evidence="1">
    <location>
        <begin position="146"/>
        <end position="176"/>
    </location>
</feature>
<reference evidence="3" key="3">
    <citation type="submission" date="2025-09" db="UniProtKB">
        <authorList>
            <consortium name="Ensembl"/>
        </authorList>
    </citation>
    <scope>IDENTIFICATION</scope>
</reference>
<dbReference type="CDD" id="cd11676">
    <property type="entry name" value="Gemin6"/>
    <property type="match status" value="1"/>
</dbReference>
<keyword evidence="4" id="KW-1185">Reference proteome</keyword>
<feature type="domain" description="AD" evidence="2">
    <location>
        <begin position="142"/>
        <end position="237"/>
    </location>
</feature>
<dbReference type="InterPro" id="IPR046856">
    <property type="entry name" value="Gemin6_C"/>
</dbReference>
<dbReference type="CTD" id="79833"/>
<dbReference type="Ensembl" id="ENSPFOT00000008831.1">
    <property type="protein sequence ID" value="ENSPFOP00000008819.1"/>
    <property type="gene ID" value="ENSPFOG00000008882.1"/>
</dbReference>
<dbReference type="Pfam" id="PF20417">
    <property type="entry name" value="Gemin6_C"/>
    <property type="match status" value="1"/>
</dbReference>
<dbReference type="GeneTree" id="ENSGT00390000006712"/>
<dbReference type="GO" id="GO:0000387">
    <property type="term" value="P:spliceosomal snRNP assembly"/>
    <property type="evidence" value="ECO:0007669"/>
    <property type="project" value="TreeGrafter"/>
</dbReference>
<dbReference type="PANTHER" id="PTHR14710">
    <property type="entry name" value="GEM-ASSOCIATED PROTEIN 6"/>
    <property type="match status" value="1"/>
</dbReference>
<name>A0A087XSR6_POEFO</name>
<dbReference type="GO" id="GO:0005634">
    <property type="term" value="C:nucleus"/>
    <property type="evidence" value="ECO:0007669"/>
    <property type="project" value="InterPro"/>
</dbReference>
<dbReference type="RefSeq" id="XP_007543746.1">
    <property type="nucleotide sequence ID" value="XM_007543684.2"/>
</dbReference>
<sequence length="249" mass="28173">MFTTSKIFSLNINFPFKGNQTSLFLFPACRGQQRLFVEDKAELLSLPCFLRTPAERGRCSEEGRPTTDQRTVMQSGWLHSGPQLWLRCVHRQVRVTAGKQREEHRGWLLTVDPVSHSVALVSFGEDGASVQVVLGHAVEHVEVLQEPDPDTEEQLRSLFQPPEPGGPDPDERHWRRSGVRRWLQQNRVPVEEDGNELRVAHVLTIRAPYRPDDCSSANQIILDRVQRLLRVQPDQVPDGPVPPGTSDGL</sequence>
<protein>
    <submittedName>
        <fullName evidence="3">Gem nuclear organelle associated protein 6</fullName>
    </submittedName>
</protein>
<dbReference type="KEGG" id="pfor:103131945"/>